<dbReference type="Proteomes" id="UP001500630">
    <property type="component" value="Unassembled WGS sequence"/>
</dbReference>
<evidence type="ECO:0000313" key="3">
    <source>
        <dbReference type="Proteomes" id="UP001500630"/>
    </source>
</evidence>
<feature type="transmembrane region" description="Helical" evidence="1">
    <location>
        <begin position="52"/>
        <end position="75"/>
    </location>
</feature>
<feature type="transmembrane region" description="Helical" evidence="1">
    <location>
        <begin position="408"/>
        <end position="432"/>
    </location>
</feature>
<keyword evidence="1" id="KW-0472">Membrane</keyword>
<comment type="caution">
    <text evidence="2">The sequence shown here is derived from an EMBL/GenBank/DDBJ whole genome shotgun (WGS) entry which is preliminary data.</text>
</comment>
<evidence type="ECO:0000313" key="2">
    <source>
        <dbReference type="EMBL" id="GAA3611049.1"/>
    </source>
</evidence>
<feature type="transmembrane region" description="Helical" evidence="1">
    <location>
        <begin position="211"/>
        <end position="231"/>
    </location>
</feature>
<dbReference type="EMBL" id="BAABDQ010000047">
    <property type="protein sequence ID" value="GAA3611049.1"/>
    <property type="molecule type" value="Genomic_DNA"/>
</dbReference>
<reference evidence="3" key="1">
    <citation type="journal article" date="2019" name="Int. J. Syst. Evol. Microbiol.">
        <title>The Global Catalogue of Microorganisms (GCM) 10K type strain sequencing project: providing services to taxonomists for standard genome sequencing and annotation.</title>
        <authorList>
            <consortium name="The Broad Institute Genomics Platform"/>
            <consortium name="The Broad Institute Genome Sequencing Center for Infectious Disease"/>
            <person name="Wu L."/>
            <person name="Ma J."/>
        </authorList>
    </citation>
    <scope>NUCLEOTIDE SEQUENCE [LARGE SCALE GENOMIC DNA]</scope>
    <source>
        <strain evidence="3">JCM 17326</strain>
    </source>
</reference>
<accession>A0ABP6ZKU3</accession>
<keyword evidence="1" id="KW-1133">Transmembrane helix</keyword>
<proteinExistence type="predicted"/>
<sequence>MRRYRSGIPALLIAGAYASAVAVTAVLALNGGGVRGLWRLTMFYEADDDVAGTWQNVLVLVPAGAFTAWALWQTLRGPEAGTRPEPEAADRSDVRRLRVALYAAVGMWLLYVVLPDWPWWAAVVDSLTVAAVATLFHPVLRRTVRLADLARAAGVLGCLSVAAEVVFDELDWPAGERSATIAGLGGMAQIFWMIMVFVAQWRDGRFRRSTVRYGAGYLLLPLLLLPVAWSLGLAGGFGDVAETVTWAPEILLMVWLARSAHDLAGPDARPAPSPPLLALPPAFTVRSRLFAGAGFAACAVLLAPSVVNSLRGHSLWITPSVPSAWLTERAGDAAVTLWRGFESFTGIGGLAVVVLFALHRGTRLTFLAAMAALSLTAAAGATGTLVFLDSSGLAFLRFTSSGRDGSALLSGFPVSPLWFLAAFACSAVLLWWAQTVRPRPVGAGPG</sequence>
<dbReference type="RefSeq" id="WP_345575858.1">
    <property type="nucleotide sequence ID" value="NZ_BAABDQ010000047.1"/>
</dbReference>
<feature type="transmembrane region" description="Helical" evidence="1">
    <location>
        <begin position="365"/>
        <end position="388"/>
    </location>
</feature>
<evidence type="ECO:0000256" key="1">
    <source>
        <dbReference type="SAM" id="Phobius"/>
    </source>
</evidence>
<feature type="transmembrane region" description="Helical" evidence="1">
    <location>
        <begin position="179"/>
        <end position="199"/>
    </location>
</feature>
<organism evidence="2 3">
    <name type="scientific">Nonomuraea rosea</name>
    <dbReference type="NCBI Taxonomy" id="638574"/>
    <lineage>
        <taxon>Bacteria</taxon>
        <taxon>Bacillati</taxon>
        <taxon>Actinomycetota</taxon>
        <taxon>Actinomycetes</taxon>
        <taxon>Streptosporangiales</taxon>
        <taxon>Streptosporangiaceae</taxon>
        <taxon>Nonomuraea</taxon>
    </lineage>
</organism>
<protein>
    <submittedName>
        <fullName evidence="2">Uncharacterized protein</fullName>
    </submittedName>
</protein>
<feature type="transmembrane region" description="Helical" evidence="1">
    <location>
        <begin position="337"/>
        <end position="358"/>
    </location>
</feature>
<gene>
    <name evidence="2" type="ORF">GCM10022419_115030</name>
</gene>
<feature type="transmembrane region" description="Helical" evidence="1">
    <location>
        <begin position="96"/>
        <end position="113"/>
    </location>
</feature>
<keyword evidence="1" id="KW-0812">Transmembrane</keyword>
<keyword evidence="3" id="KW-1185">Reference proteome</keyword>
<name>A0ABP6ZKU3_9ACTN</name>